<organism evidence="4 5">
    <name type="scientific">Streptococcus equinus ATCC 9812</name>
    <dbReference type="NCBI Taxonomy" id="525379"/>
    <lineage>
        <taxon>Bacteria</taxon>
        <taxon>Bacillati</taxon>
        <taxon>Bacillota</taxon>
        <taxon>Bacilli</taxon>
        <taxon>Lactobacillales</taxon>
        <taxon>Streptococcaceae</taxon>
        <taxon>Streptococcus</taxon>
    </lineage>
</organism>
<dbReference type="InterPro" id="IPR052710">
    <property type="entry name" value="CAAX_protease"/>
</dbReference>
<dbReference type="GO" id="GO:0006508">
    <property type="term" value="P:proteolysis"/>
    <property type="evidence" value="ECO:0007669"/>
    <property type="project" value="UniProtKB-KW"/>
</dbReference>
<dbReference type="HOGENOM" id="CLU_1664550_0_0_9"/>
<evidence type="ECO:0000256" key="1">
    <source>
        <dbReference type="ARBA" id="ARBA00009067"/>
    </source>
</evidence>
<dbReference type="InterPro" id="IPR003675">
    <property type="entry name" value="Rce1/LyrA-like_dom"/>
</dbReference>
<dbReference type="PANTHER" id="PTHR36435">
    <property type="entry name" value="SLR1288 PROTEIN"/>
    <property type="match status" value="1"/>
</dbReference>
<feature type="non-terminal residue" evidence="4">
    <location>
        <position position="1"/>
    </location>
</feature>
<comment type="caution">
    <text evidence="4">The sequence shown here is derived from an EMBL/GenBank/DDBJ whole genome shotgun (WGS) entry which is preliminary data.</text>
</comment>
<comment type="similarity">
    <text evidence="1">Belongs to the UPF0177 family.</text>
</comment>
<feature type="transmembrane region" description="Helical" evidence="2">
    <location>
        <begin position="83"/>
        <end position="102"/>
    </location>
</feature>
<evidence type="ECO:0000259" key="3">
    <source>
        <dbReference type="Pfam" id="PF02517"/>
    </source>
</evidence>
<feature type="domain" description="CAAX prenyl protease 2/Lysostaphin resistance protein A-like" evidence="3">
    <location>
        <begin position="26"/>
        <end position="119"/>
    </location>
</feature>
<keyword evidence="2" id="KW-0812">Transmembrane</keyword>
<keyword evidence="4" id="KW-0378">Hydrolase</keyword>
<dbReference type="AlphaFoldDB" id="E8JP58"/>
<keyword evidence="2" id="KW-1133">Transmembrane helix</keyword>
<dbReference type="GO" id="GO:0004175">
    <property type="term" value="F:endopeptidase activity"/>
    <property type="evidence" value="ECO:0007669"/>
    <property type="project" value="UniProtKB-ARBA"/>
</dbReference>
<accession>E8JP58</accession>
<evidence type="ECO:0000313" key="4">
    <source>
        <dbReference type="EMBL" id="EFW89030.1"/>
    </source>
</evidence>
<evidence type="ECO:0000313" key="5">
    <source>
        <dbReference type="Proteomes" id="UP000005699"/>
    </source>
</evidence>
<keyword evidence="4" id="KW-0645">Protease</keyword>
<proteinExistence type="inferred from homology"/>
<dbReference type="Proteomes" id="UP000005699">
    <property type="component" value="Unassembled WGS sequence"/>
</dbReference>
<feature type="transmembrane region" description="Helical" evidence="2">
    <location>
        <begin position="58"/>
        <end position="77"/>
    </location>
</feature>
<reference evidence="4 5" key="1">
    <citation type="submission" date="2010-12" db="EMBL/GenBank/DDBJ databases">
        <authorList>
            <person name="Muzny D."/>
            <person name="Qin X."/>
            <person name="Deng J."/>
            <person name="Jiang H."/>
            <person name="Liu Y."/>
            <person name="Qu J."/>
            <person name="Song X.-Z."/>
            <person name="Zhang L."/>
            <person name="Thornton R."/>
            <person name="Coyle M."/>
            <person name="Francisco L."/>
            <person name="Jackson L."/>
            <person name="Javaid M."/>
            <person name="Korchina V."/>
            <person name="Kovar C."/>
            <person name="Mata R."/>
            <person name="Mathew T."/>
            <person name="Ngo R."/>
            <person name="Nguyen L."/>
            <person name="Nguyen N."/>
            <person name="Okwuonu G."/>
            <person name="Ongeri F."/>
            <person name="Pham C."/>
            <person name="Simmons D."/>
            <person name="Wilczek-Boney K."/>
            <person name="Hale W."/>
            <person name="Jakkamsetti A."/>
            <person name="Pham P."/>
            <person name="Ruth R."/>
            <person name="San Lucas F."/>
            <person name="Warren J."/>
            <person name="Zhang J."/>
            <person name="Zhao Z."/>
            <person name="Zhou C."/>
            <person name="Zhu D."/>
            <person name="Lee S."/>
            <person name="Bess C."/>
            <person name="Blankenburg K."/>
            <person name="Forbes L."/>
            <person name="Fu Q."/>
            <person name="Gubbala S."/>
            <person name="Hirani K."/>
            <person name="Jayaseelan J.C."/>
            <person name="Lara F."/>
            <person name="Munidasa M."/>
            <person name="Palculict T."/>
            <person name="Patil S."/>
            <person name="Pu L.-L."/>
            <person name="Saada N."/>
            <person name="Tang L."/>
            <person name="Weissenberger G."/>
            <person name="Zhu Y."/>
            <person name="Hemphill L."/>
            <person name="Shang Y."/>
            <person name="Youmans B."/>
            <person name="Ayvaz T."/>
            <person name="Ross M."/>
            <person name="Santibanez J."/>
            <person name="Aqrawi P."/>
            <person name="Gross S."/>
            <person name="Joshi V."/>
            <person name="Fowler G."/>
            <person name="Nazareth L."/>
            <person name="Reid J."/>
            <person name="Worley K."/>
            <person name="Petrosino J."/>
            <person name="Highlander S."/>
            <person name="Gibbs R."/>
        </authorList>
    </citation>
    <scope>NUCLEOTIDE SEQUENCE [LARGE SCALE GENOMIC DNA]</scope>
    <source>
        <strain evidence="4 5">ATCC 9812</strain>
    </source>
</reference>
<dbReference type="RefSeq" id="WP_004232440.1">
    <property type="nucleotide sequence ID" value="NZ_GL698429.1"/>
</dbReference>
<gene>
    <name evidence="4" type="ORF">HMPREF0819_0781</name>
</gene>
<evidence type="ECO:0000256" key="2">
    <source>
        <dbReference type="SAM" id="Phobius"/>
    </source>
</evidence>
<dbReference type="Pfam" id="PF02517">
    <property type="entry name" value="Rce1-like"/>
    <property type="match status" value="1"/>
</dbReference>
<name>E8JP58_STREI</name>
<dbReference type="PANTHER" id="PTHR36435:SF1">
    <property type="entry name" value="CAAX AMINO TERMINAL PROTEASE FAMILY PROTEIN"/>
    <property type="match status" value="1"/>
</dbReference>
<dbReference type="eggNOG" id="COG1266">
    <property type="taxonomic scope" value="Bacteria"/>
</dbReference>
<sequence>IPFIILMSVNFWPGFSVHYALPGQIYAVLTMALVGYVEEVIFRGLLFKAIEKDSVKQAIIISPITFGAGHIINLLTGHAAFDTLLQIAYAIAIGFAFVMVFYKSKSIWPCIITHSFIDVASMFSGESSKTLDIVISIVIIVVAGGYALYLGGTATKEL</sequence>
<keyword evidence="2" id="KW-0472">Membrane</keyword>
<feature type="transmembrane region" description="Helical" evidence="2">
    <location>
        <begin position="131"/>
        <end position="149"/>
    </location>
</feature>
<dbReference type="EMBL" id="AEVB01000024">
    <property type="protein sequence ID" value="EFW89030.1"/>
    <property type="molecule type" value="Genomic_DNA"/>
</dbReference>
<dbReference type="GO" id="GO:0080120">
    <property type="term" value="P:CAAX-box protein maturation"/>
    <property type="evidence" value="ECO:0007669"/>
    <property type="project" value="UniProtKB-ARBA"/>
</dbReference>
<protein>
    <submittedName>
        <fullName evidence="4">CAAX amino terminal protease family protein</fullName>
    </submittedName>
</protein>
<feature type="transmembrane region" description="Helical" evidence="2">
    <location>
        <begin position="25"/>
        <end position="46"/>
    </location>
</feature>